<dbReference type="InterPro" id="IPR001608">
    <property type="entry name" value="Ala_racemase_N"/>
</dbReference>
<comment type="similarity">
    <text evidence="2 4">Belongs to the pyridoxal phosphate-binding protein YggS/PROSC family.</text>
</comment>
<proteinExistence type="inferred from homology"/>
<organism evidence="6 7">
    <name type="scientific">Salinicoccus sediminis</name>
    <dbReference type="NCBI Taxonomy" id="1432562"/>
    <lineage>
        <taxon>Bacteria</taxon>
        <taxon>Bacillati</taxon>
        <taxon>Bacillota</taxon>
        <taxon>Bacilli</taxon>
        <taxon>Bacillales</taxon>
        <taxon>Staphylococcaceae</taxon>
        <taxon>Salinicoccus</taxon>
    </lineage>
</organism>
<dbReference type="InterPro" id="IPR011078">
    <property type="entry name" value="PyrdxlP_homeostasis"/>
</dbReference>
<evidence type="ECO:0000313" key="6">
    <source>
        <dbReference type="EMBL" id="KKK33702.1"/>
    </source>
</evidence>
<evidence type="ECO:0000259" key="5">
    <source>
        <dbReference type="Pfam" id="PF01168"/>
    </source>
</evidence>
<dbReference type="Proteomes" id="UP000034287">
    <property type="component" value="Unassembled WGS sequence"/>
</dbReference>
<dbReference type="PANTHER" id="PTHR10146">
    <property type="entry name" value="PROLINE SYNTHETASE CO-TRANSCRIBED BACTERIAL HOMOLOG PROTEIN"/>
    <property type="match status" value="1"/>
</dbReference>
<comment type="function">
    <text evidence="2">Pyridoxal 5'-phosphate (PLP)-binding protein, which is involved in PLP homeostasis.</text>
</comment>
<keyword evidence="1 2" id="KW-0663">Pyridoxal phosphate</keyword>
<dbReference type="OrthoDB" id="9804072at2"/>
<dbReference type="PIRSF" id="PIRSF004848">
    <property type="entry name" value="YBL036c_PLPDEIII"/>
    <property type="match status" value="1"/>
</dbReference>
<dbReference type="CDD" id="cd00635">
    <property type="entry name" value="PLPDE_III_YBL036c_like"/>
    <property type="match status" value="1"/>
</dbReference>
<evidence type="ECO:0000256" key="2">
    <source>
        <dbReference type="HAMAP-Rule" id="MF_02087"/>
    </source>
</evidence>
<dbReference type="RefSeq" id="WP_046515916.1">
    <property type="nucleotide sequence ID" value="NZ_LAYZ01000024.1"/>
</dbReference>
<evidence type="ECO:0000256" key="3">
    <source>
        <dbReference type="PIRSR" id="PIRSR004848-1"/>
    </source>
</evidence>
<keyword evidence="7" id="KW-1185">Reference proteome</keyword>
<dbReference type="EMBL" id="LAYZ01000024">
    <property type="protein sequence ID" value="KKK33702.1"/>
    <property type="molecule type" value="Genomic_DNA"/>
</dbReference>
<dbReference type="AlphaFoldDB" id="A0A0M2SLF3"/>
<sequence>MIRENYTRIKEETGDDATIIAVTKYHTVEETLEAYDAGIRDFGENRPEGFREKREALPGDATVHFIGTLQSRKVKLIADDLYYLHSLDRESVAKKIEQYSDHTVKCFIQVNVSGEDSKHGLAPEDVPEFLDVLRDCGKIEVIGLMTMAPNTEDRLLIDDVFKRLSELKGKLSAENGGNIQISELSMGMSNDYDIALRHGATFVRIGSKIMGSR</sequence>
<dbReference type="Pfam" id="PF01168">
    <property type="entry name" value="Ala_racemase_N"/>
    <property type="match status" value="1"/>
</dbReference>
<comment type="caution">
    <text evidence="6">The sequence shown here is derived from an EMBL/GenBank/DDBJ whole genome shotgun (WGS) entry which is preliminary data.</text>
</comment>
<dbReference type="HAMAP" id="MF_02087">
    <property type="entry name" value="PLP_homeostasis"/>
    <property type="match status" value="1"/>
</dbReference>
<protein>
    <recommendedName>
        <fullName evidence="2">Pyridoxal phosphate homeostasis protein</fullName>
        <shortName evidence="2">PLP homeostasis protein</shortName>
    </recommendedName>
</protein>
<dbReference type="GO" id="GO:0030170">
    <property type="term" value="F:pyridoxal phosphate binding"/>
    <property type="evidence" value="ECO:0007669"/>
    <property type="project" value="UniProtKB-UniRule"/>
</dbReference>
<evidence type="ECO:0000256" key="4">
    <source>
        <dbReference type="RuleBase" id="RU004514"/>
    </source>
</evidence>
<dbReference type="InterPro" id="IPR029066">
    <property type="entry name" value="PLP-binding_barrel"/>
</dbReference>
<dbReference type="Gene3D" id="3.20.20.10">
    <property type="entry name" value="Alanine racemase"/>
    <property type="match status" value="1"/>
</dbReference>
<evidence type="ECO:0000313" key="7">
    <source>
        <dbReference type="Proteomes" id="UP000034287"/>
    </source>
</evidence>
<feature type="modified residue" description="N6-(pyridoxal phosphate)lysine" evidence="2 3">
    <location>
        <position position="24"/>
    </location>
</feature>
<comment type="cofactor">
    <cofactor evidence="3">
        <name>pyridoxal 5'-phosphate</name>
        <dbReference type="ChEBI" id="CHEBI:597326"/>
    </cofactor>
</comment>
<dbReference type="NCBIfam" id="TIGR00044">
    <property type="entry name" value="YggS family pyridoxal phosphate-dependent enzyme"/>
    <property type="match status" value="1"/>
</dbReference>
<accession>A0A0M2SLF3</accession>
<dbReference type="PATRIC" id="fig|1432562.3.peg.1731"/>
<evidence type="ECO:0000256" key="1">
    <source>
        <dbReference type="ARBA" id="ARBA00022898"/>
    </source>
</evidence>
<dbReference type="STRING" id="1432562.WN59_08775"/>
<reference evidence="6 7" key="1">
    <citation type="submission" date="2015-04" db="EMBL/GenBank/DDBJ databases">
        <title>Taxonomic description and genome sequence of Salinicoccus sediminis sp. nov., a novel hyper halotolerant bacterium isolated from marine sediment.</title>
        <authorList>
            <person name="Mathan Kumar R."/>
            <person name="Kaur G."/>
            <person name="Kumar N."/>
            <person name="Kumar A."/>
            <person name="Singh N.K."/>
            <person name="Kaur N."/>
            <person name="Mayilraj S."/>
        </authorList>
    </citation>
    <scope>NUCLEOTIDE SEQUENCE [LARGE SCALE GENOMIC DNA]</scope>
    <source>
        <strain evidence="6 7">SV-16</strain>
    </source>
</reference>
<gene>
    <name evidence="6" type="ORF">WN59_08775</name>
</gene>
<feature type="domain" description="Alanine racemase N-terminal" evidence="5">
    <location>
        <begin position="2"/>
        <end position="212"/>
    </location>
</feature>
<dbReference type="PANTHER" id="PTHR10146:SF14">
    <property type="entry name" value="PYRIDOXAL PHOSPHATE HOMEOSTASIS PROTEIN"/>
    <property type="match status" value="1"/>
</dbReference>
<name>A0A0M2SLF3_9STAP</name>
<dbReference type="SUPFAM" id="SSF51419">
    <property type="entry name" value="PLP-binding barrel"/>
    <property type="match status" value="1"/>
</dbReference>